<dbReference type="InterPro" id="IPR013083">
    <property type="entry name" value="Znf_RING/FYVE/PHD"/>
</dbReference>
<proteinExistence type="predicted"/>
<keyword evidence="3" id="KW-0862">Zinc</keyword>
<dbReference type="AlphaFoldDB" id="A0AAF3ESX9"/>
<dbReference type="InterPro" id="IPR017907">
    <property type="entry name" value="Znf_RING_CS"/>
</dbReference>
<feature type="compositionally biased region" description="Polar residues" evidence="5">
    <location>
        <begin position="217"/>
        <end position="235"/>
    </location>
</feature>
<keyword evidence="1" id="KW-0479">Metal-binding</keyword>
<evidence type="ECO:0000256" key="3">
    <source>
        <dbReference type="ARBA" id="ARBA00022833"/>
    </source>
</evidence>
<keyword evidence="7" id="KW-1185">Reference proteome</keyword>
<evidence type="ECO:0000256" key="5">
    <source>
        <dbReference type="SAM" id="MobiDB-lite"/>
    </source>
</evidence>
<evidence type="ECO:0000259" key="6">
    <source>
        <dbReference type="PROSITE" id="PS50089"/>
    </source>
</evidence>
<dbReference type="Gene3D" id="3.30.40.10">
    <property type="entry name" value="Zinc/RING finger domain, C3HC4 (zinc finger)"/>
    <property type="match status" value="1"/>
</dbReference>
<dbReference type="GO" id="GO:0008270">
    <property type="term" value="F:zinc ion binding"/>
    <property type="evidence" value="ECO:0007669"/>
    <property type="project" value="UniProtKB-KW"/>
</dbReference>
<feature type="compositionally biased region" description="Pro residues" evidence="5">
    <location>
        <begin position="169"/>
        <end position="178"/>
    </location>
</feature>
<feature type="region of interest" description="Disordered" evidence="5">
    <location>
        <begin position="158"/>
        <end position="190"/>
    </location>
</feature>
<accession>A0AAF3ESX9</accession>
<evidence type="ECO:0000256" key="4">
    <source>
        <dbReference type="PROSITE-ProRule" id="PRU00175"/>
    </source>
</evidence>
<evidence type="ECO:0000256" key="1">
    <source>
        <dbReference type="ARBA" id="ARBA00022723"/>
    </source>
</evidence>
<feature type="domain" description="RING-type" evidence="6">
    <location>
        <begin position="15"/>
        <end position="56"/>
    </location>
</feature>
<name>A0AAF3ESX9_9BILA</name>
<dbReference type="SUPFAM" id="SSF57850">
    <property type="entry name" value="RING/U-box"/>
    <property type="match status" value="1"/>
</dbReference>
<dbReference type="Pfam" id="PF14634">
    <property type="entry name" value="zf-RING_5"/>
    <property type="match status" value="1"/>
</dbReference>
<dbReference type="Proteomes" id="UP000887575">
    <property type="component" value="Unassembled WGS sequence"/>
</dbReference>
<dbReference type="InterPro" id="IPR001841">
    <property type="entry name" value="Znf_RING"/>
</dbReference>
<organism evidence="7 8">
    <name type="scientific">Mesorhabditis belari</name>
    <dbReference type="NCBI Taxonomy" id="2138241"/>
    <lineage>
        <taxon>Eukaryota</taxon>
        <taxon>Metazoa</taxon>
        <taxon>Ecdysozoa</taxon>
        <taxon>Nematoda</taxon>
        <taxon>Chromadorea</taxon>
        <taxon>Rhabditida</taxon>
        <taxon>Rhabditina</taxon>
        <taxon>Rhabditomorpha</taxon>
        <taxon>Rhabditoidea</taxon>
        <taxon>Rhabditidae</taxon>
        <taxon>Mesorhabditinae</taxon>
        <taxon>Mesorhabditis</taxon>
    </lineage>
</organism>
<dbReference type="SMART" id="SM00184">
    <property type="entry name" value="RING"/>
    <property type="match status" value="1"/>
</dbReference>
<dbReference type="PROSITE" id="PS50089">
    <property type="entry name" value="ZF_RING_2"/>
    <property type="match status" value="1"/>
</dbReference>
<dbReference type="WBParaSite" id="MBELARI_LOCUS17244">
    <property type="protein sequence ID" value="MBELARI_LOCUS17244"/>
    <property type="gene ID" value="MBELARI_LOCUS17244"/>
</dbReference>
<reference evidence="8" key="1">
    <citation type="submission" date="2024-02" db="UniProtKB">
        <authorList>
            <consortium name="WormBaseParasite"/>
        </authorList>
    </citation>
    <scope>IDENTIFICATION</scope>
</reference>
<evidence type="ECO:0000313" key="7">
    <source>
        <dbReference type="Proteomes" id="UP000887575"/>
    </source>
</evidence>
<keyword evidence="2 4" id="KW-0863">Zinc-finger</keyword>
<evidence type="ECO:0000313" key="8">
    <source>
        <dbReference type="WBParaSite" id="MBELARI_LOCUS17244"/>
    </source>
</evidence>
<dbReference type="PROSITE" id="PS00518">
    <property type="entry name" value="ZF_RING_1"/>
    <property type="match status" value="1"/>
</dbReference>
<evidence type="ECO:0000256" key="2">
    <source>
        <dbReference type="ARBA" id="ARBA00022771"/>
    </source>
</evidence>
<sequence length="261" mass="29392">MSPNEVLAGLLPTCICGAQYDSRQSSPQILSCAHTFCLRCLTNEEQAKKRKCPLCKEKYKKFALNVALLETIERIILRRDTMENISRRCDDCDQRWPMAQMRRCRSCEDAIASAMVSGRQASPQQVVCIVCLHCAVDRHSGHNLPQIYVRDRHPVRSFPPSMVTNTPQPHLPSTPPPGDGQKRSTFPFRLRPDSFTYKRTPLGAAQFTSQYDQLTVSEMSEGSSQKTHSPTSSGHYSRRPLPPIPQSAGYLGNSMPTYYLN</sequence>
<protein>
    <submittedName>
        <fullName evidence="8">RING-type domain-containing protein</fullName>
    </submittedName>
</protein>
<feature type="region of interest" description="Disordered" evidence="5">
    <location>
        <begin position="217"/>
        <end position="255"/>
    </location>
</feature>